<feature type="chain" id="PRO_5031158999" evidence="1">
    <location>
        <begin position="20"/>
        <end position="106"/>
    </location>
</feature>
<sequence length="106" mass="11835">MRVIFINLFLLWIFAAVGSIPLNYQNSPMIIVEVQGPENHRVARKAESVYPYNTSGKTPAGISYVKTDFNRKIRGARLHVADGAYPVYYTPGIANGRFGAKIFTLN</sequence>
<evidence type="ECO:0000313" key="2">
    <source>
        <dbReference type="EMBL" id="CAD7091836.1"/>
    </source>
</evidence>
<keyword evidence="3" id="KW-1185">Reference proteome</keyword>
<organism evidence="2 3">
    <name type="scientific">Hermetia illucens</name>
    <name type="common">Black soldier fly</name>
    <dbReference type="NCBI Taxonomy" id="343691"/>
    <lineage>
        <taxon>Eukaryota</taxon>
        <taxon>Metazoa</taxon>
        <taxon>Ecdysozoa</taxon>
        <taxon>Arthropoda</taxon>
        <taxon>Hexapoda</taxon>
        <taxon>Insecta</taxon>
        <taxon>Pterygota</taxon>
        <taxon>Neoptera</taxon>
        <taxon>Endopterygota</taxon>
        <taxon>Diptera</taxon>
        <taxon>Brachycera</taxon>
        <taxon>Stratiomyomorpha</taxon>
        <taxon>Stratiomyidae</taxon>
        <taxon>Hermetiinae</taxon>
        <taxon>Hermetia</taxon>
    </lineage>
</organism>
<feature type="signal peptide" evidence="1">
    <location>
        <begin position="1"/>
        <end position="19"/>
    </location>
</feature>
<gene>
    <name evidence="2" type="ORF">HERILL_LOCUS14235</name>
</gene>
<protein>
    <submittedName>
        <fullName evidence="2">Uncharacterized protein</fullName>
    </submittedName>
</protein>
<dbReference type="OrthoDB" id="7972727at2759"/>
<keyword evidence="1" id="KW-0732">Signal</keyword>
<dbReference type="InParanoid" id="A0A7R8Z0S5"/>
<evidence type="ECO:0000313" key="3">
    <source>
        <dbReference type="Proteomes" id="UP000594454"/>
    </source>
</evidence>
<dbReference type="Proteomes" id="UP000594454">
    <property type="component" value="Chromosome 6"/>
</dbReference>
<evidence type="ECO:0000256" key="1">
    <source>
        <dbReference type="SAM" id="SignalP"/>
    </source>
</evidence>
<dbReference type="EMBL" id="LR899014">
    <property type="protein sequence ID" value="CAD7091836.1"/>
    <property type="molecule type" value="Genomic_DNA"/>
</dbReference>
<name>A0A7R8Z0S5_HERIL</name>
<proteinExistence type="predicted"/>
<accession>A0A7R8Z0S5</accession>
<reference evidence="2 3" key="1">
    <citation type="submission" date="2020-11" db="EMBL/GenBank/DDBJ databases">
        <authorList>
            <person name="Wallbank WR R."/>
            <person name="Pardo Diaz C."/>
            <person name="Kozak K."/>
            <person name="Martin S."/>
            <person name="Jiggins C."/>
            <person name="Moest M."/>
            <person name="Warren A I."/>
            <person name="Generalovic N T."/>
            <person name="Byers J.R.P. K."/>
            <person name="Montejo-Kovacevich G."/>
            <person name="Yen C E."/>
        </authorList>
    </citation>
    <scope>NUCLEOTIDE SEQUENCE [LARGE SCALE GENOMIC DNA]</scope>
</reference>
<dbReference type="AlphaFoldDB" id="A0A7R8Z0S5"/>